<evidence type="ECO:0000256" key="1">
    <source>
        <dbReference type="SAM" id="Phobius"/>
    </source>
</evidence>
<dbReference type="Proteomes" id="UP000605259">
    <property type="component" value="Unassembled WGS sequence"/>
</dbReference>
<dbReference type="SMART" id="SM00052">
    <property type="entry name" value="EAL"/>
    <property type="match status" value="1"/>
</dbReference>
<dbReference type="InterPro" id="IPR000160">
    <property type="entry name" value="GGDEF_dom"/>
</dbReference>
<organism evidence="4 5">
    <name type="scientific">Priestia taiwanensis</name>
    <dbReference type="NCBI Taxonomy" id="1347902"/>
    <lineage>
        <taxon>Bacteria</taxon>
        <taxon>Bacillati</taxon>
        <taxon>Bacillota</taxon>
        <taxon>Bacilli</taxon>
        <taxon>Bacillales</taxon>
        <taxon>Bacillaceae</taxon>
        <taxon>Priestia</taxon>
    </lineage>
</organism>
<dbReference type="EMBL" id="BMFK01000001">
    <property type="protein sequence ID" value="GGE68049.1"/>
    <property type="molecule type" value="Genomic_DNA"/>
</dbReference>
<dbReference type="NCBIfam" id="TIGR00254">
    <property type="entry name" value="GGDEF"/>
    <property type="match status" value="1"/>
</dbReference>
<keyword evidence="1" id="KW-0812">Transmembrane</keyword>
<dbReference type="Gene3D" id="3.30.70.270">
    <property type="match status" value="1"/>
</dbReference>
<feature type="transmembrane region" description="Helical" evidence="1">
    <location>
        <begin position="32"/>
        <end position="53"/>
    </location>
</feature>
<proteinExistence type="predicted"/>
<comment type="caution">
    <text evidence="4">The sequence shown here is derived from an EMBL/GenBank/DDBJ whole genome shotgun (WGS) entry which is preliminary data.</text>
</comment>
<dbReference type="InterPro" id="IPR052155">
    <property type="entry name" value="Biofilm_reg_signaling"/>
</dbReference>
<dbReference type="Pfam" id="PF00563">
    <property type="entry name" value="EAL"/>
    <property type="match status" value="1"/>
</dbReference>
<dbReference type="SUPFAM" id="SSF55073">
    <property type="entry name" value="Nucleotide cyclase"/>
    <property type="match status" value="1"/>
</dbReference>
<feature type="transmembrane region" description="Helical" evidence="1">
    <location>
        <begin position="65"/>
        <end position="84"/>
    </location>
</feature>
<sequence length="665" mass="77270">MVNMLCMLLLITCIFLIHKRLKKENVYVADFGGFVRIISLGIIAALTVEFLFLRFATDYLRVISYILYSCLFIVFVVLFIRKIIIVTEKEELMQYTYEMNEQFEDLLYERTKEWRRNEHNDYSFFQYFPNPIVYIDVDGNILKRNSAAEKMIFGDMKHIKELPLHKDFLQGDKKVQDLIENVLKGERRKFDFSVYDVELRTTRYFEVTSIPVHIQAKLDSMYVMLKETTKAMEQEKQIYELAHYDPLTKLANRRTFDKQLTTHLTLADEKDRNVAVMFIDVDRFKMVNDTLGHDVGDELLKEVSRRLVVAVTSTTLVARLGGDEFTILFYDFMNEKELIKMSEIILATFDKPVILQEHVLKVTLSIGIAIYEKGMDSATLMKNADSAMYYVKAKGKNHYQIFNEAIARHYQCQFTIEKDLYNAIEHNELILSYQPLFSSRQSAFSCLEAFVCWKHPSLGIVSSAEFIPIAEETGLIVPIGEWVIREACKKMRDLLSKGYPLMKMFVSISQKQLEKDDFLEKVQSILSEVNIAATYIEFVVMESTLVAREGALKHKIEALRHLGICITIANFGTGHSSLSYLPNFSFDTLKLARELTEGMEENDKRATVVEAVLELAYLLGCKTIVEGIESENQVEYFQHKCHYMQGEYLSKRLSLEEIERFLHEQ</sequence>
<dbReference type="PROSITE" id="PS50887">
    <property type="entry name" value="GGDEF"/>
    <property type="match status" value="1"/>
</dbReference>
<dbReference type="SMART" id="SM00267">
    <property type="entry name" value="GGDEF"/>
    <property type="match status" value="1"/>
</dbReference>
<evidence type="ECO:0000259" key="2">
    <source>
        <dbReference type="PROSITE" id="PS50883"/>
    </source>
</evidence>
<dbReference type="Gene3D" id="3.30.450.20">
    <property type="entry name" value="PAS domain"/>
    <property type="match status" value="1"/>
</dbReference>
<dbReference type="CDD" id="cd01949">
    <property type="entry name" value="GGDEF"/>
    <property type="match status" value="1"/>
</dbReference>
<accession>A0A917EPQ7</accession>
<dbReference type="AlphaFoldDB" id="A0A917EPQ7"/>
<dbReference type="Gene3D" id="3.20.20.450">
    <property type="entry name" value="EAL domain"/>
    <property type="match status" value="1"/>
</dbReference>
<keyword evidence="1" id="KW-0472">Membrane</keyword>
<keyword evidence="5" id="KW-1185">Reference proteome</keyword>
<feature type="domain" description="GGDEF" evidence="3">
    <location>
        <begin position="272"/>
        <end position="404"/>
    </location>
</feature>
<evidence type="ECO:0000259" key="3">
    <source>
        <dbReference type="PROSITE" id="PS50887"/>
    </source>
</evidence>
<keyword evidence="1" id="KW-1133">Transmembrane helix</keyword>
<dbReference type="PANTHER" id="PTHR44757:SF2">
    <property type="entry name" value="BIOFILM ARCHITECTURE MAINTENANCE PROTEIN MBAA"/>
    <property type="match status" value="1"/>
</dbReference>
<evidence type="ECO:0000313" key="5">
    <source>
        <dbReference type="Proteomes" id="UP000605259"/>
    </source>
</evidence>
<dbReference type="Pfam" id="PF00990">
    <property type="entry name" value="GGDEF"/>
    <property type="match status" value="1"/>
</dbReference>
<name>A0A917EPQ7_9BACI</name>
<protein>
    <submittedName>
        <fullName evidence="4">Uncharacterized protein</fullName>
    </submittedName>
</protein>
<dbReference type="PANTHER" id="PTHR44757">
    <property type="entry name" value="DIGUANYLATE CYCLASE DGCP"/>
    <property type="match status" value="1"/>
</dbReference>
<reference evidence="4" key="2">
    <citation type="submission" date="2020-09" db="EMBL/GenBank/DDBJ databases">
        <authorList>
            <person name="Sun Q."/>
            <person name="Zhou Y."/>
        </authorList>
    </citation>
    <scope>NUCLEOTIDE SEQUENCE</scope>
    <source>
        <strain evidence="4">CGMCC 1.12698</strain>
    </source>
</reference>
<dbReference type="InterPro" id="IPR035919">
    <property type="entry name" value="EAL_sf"/>
</dbReference>
<dbReference type="PROSITE" id="PS50883">
    <property type="entry name" value="EAL"/>
    <property type="match status" value="1"/>
</dbReference>
<dbReference type="InterPro" id="IPR029787">
    <property type="entry name" value="Nucleotide_cyclase"/>
</dbReference>
<dbReference type="CDD" id="cd01948">
    <property type="entry name" value="EAL"/>
    <property type="match status" value="1"/>
</dbReference>
<feature type="domain" description="EAL" evidence="2">
    <location>
        <begin position="413"/>
        <end position="665"/>
    </location>
</feature>
<dbReference type="InterPro" id="IPR043128">
    <property type="entry name" value="Rev_trsase/Diguanyl_cyclase"/>
</dbReference>
<dbReference type="FunFam" id="3.30.70.270:FF:000001">
    <property type="entry name" value="Diguanylate cyclase domain protein"/>
    <property type="match status" value="1"/>
</dbReference>
<gene>
    <name evidence="4" type="ORF">GCM10007140_17630</name>
</gene>
<dbReference type="SUPFAM" id="SSF141868">
    <property type="entry name" value="EAL domain-like"/>
    <property type="match status" value="1"/>
</dbReference>
<dbReference type="InterPro" id="IPR001633">
    <property type="entry name" value="EAL_dom"/>
</dbReference>
<evidence type="ECO:0000313" key="4">
    <source>
        <dbReference type="EMBL" id="GGE68049.1"/>
    </source>
</evidence>
<reference evidence="4" key="1">
    <citation type="journal article" date="2014" name="Int. J. Syst. Evol. Microbiol.">
        <title>Complete genome sequence of Corynebacterium casei LMG S-19264T (=DSM 44701T), isolated from a smear-ripened cheese.</title>
        <authorList>
            <consortium name="US DOE Joint Genome Institute (JGI-PGF)"/>
            <person name="Walter F."/>
            <person name="Albersmeier A."/>
            <person name="Kalinowski J."/>
            <person name="Ruckert C."/>
        </authorList>
    </citation>
    <scope>NUCLEOTIDE SEQUENCE</scope>
    <source>
        <strain evidence="4">CGMCC 1.12698</strain>
    </source>
</reference>